<gene>
    <name evidence="1" type="ORF">AGABI1DRAFT_125572</name>
</gene>
<dbReference type="OrthoDB" id="3060287at2759"/>
<evidence type="ECO:0008006" key="3">
    <source>
        <dbReference type="Google" id="ProtNLM"/>
    </source>
</evidence>
<proteinExistence type="predicted"/>
<dbReference type="Proteomes" id="UP000008493">
    <property type="component" value="Unassembled WGS sequence"/>
</dbReference>
<dbReference type="Gene3D" id="3.80.10.10">
    <property type="entry name" value="Ribonuclease Inhibitor"/>
    <property type="match status" value="1"/>
</dbReference>
<evidence type="ECO:0000313" key="2">
    <source>
        <dbReference type="Proteomes" id="UP000008493"/>
    </source>
</evidence>
<name>K5XI18_AGABU</name>
<keyword evidence="2" id="KW-1185">Reference proteome</keyword>
<dbReference type="HOGENOM" id="CLU_049610_0_0_1"/>
<dbReference type="KEGG" id="abp:AGABI1DRAFT125572"/>
<dbReference type="InterPro" id="IPR032675">
    <property type="entry name" value="LRR_dom_sf"/>
</dbReference>
<evidence type="ECO:0000313" key="1">
    <source>
        <dbReference type="EMBL" id="EKM83093.1"/>
    </source>
</evidence>
<organism evidence="1 2">
    <name type="scientific">Agaricus bisporus var. burnettii (strain JB137-S8 / ATCC MYA-4627 / FGSC 10392)</name>
    <name type="common">White button mushroom</name>
    <dbReference type="NCBI Taxonomy" id="597362"/>
    <lineage>
        <taxon>Eukaryota</taxon>
        <taxon>Fungi</taxon>
        <taxon>Dikarya</taxon>
        <taxon>Basidiomycota</taxon>
        <taxon>Agaricomycotina</taxon>
        <taxon>Agaricomycetes</taxon>
        <taxon>Agaricomycetidae</taxon>
        <taxon>Agaricales</taxon>
        <taxon>Agaricineae</taxon>
        <taxon>Agaricaceae</taxon>
        <taxon>Agaricus</taxon>
    </lineage>
</organism>
<dbReference type="EMBL" id="JH971386">
    <property type="protein sequence ID" value="EKM83093.1"/>
    <property type="molecule type" value="Genomic_DNA"/>
</dbReference>
<dbReference type="eggNOG" id="ENOG502SWZU">
    <property type="taxonomic scope" value="Eukaryota"/>
</dbReference>
<dbReference type="STRING" id="597362.K5XI18"/>
<reference evidence="2" key="1">
    <citation type="journal article" date="2012" name="Proc. Natl. Acad. Sci. U.S.A.">
        <title>Genome sequence of the button mushroom Agaricus bisporus reveals mechanisms governing adaptation to a humic-rich ecological niche.</title>
        <authorList>
            <person name="Morin E."/>
            <person name="Kohler A."/>
            <person name="Baker A.R."/>
            <person name="Foulongne-Oriol M."/>
            <person name="Lombard V."/>
            <person name="Nagy L.G."/>
            <person name="Ohm R.A."/>
            <person name="Patyshakuliyeva A."/>
            <person name="Brun A."/>
            <person name="Aerts A.L."/>
            <person name="Bailey A.M."/>
            <person name="Billette C."/>
            <person name="Coutinho P.M."/>
            <person name="Deakin G."/>
            <person name="Doddapaneni H."/>
            <person name="Floudas D."/>
            <person name="Grimwood J."/>
            <person name="Hilden K."/>
            <person name="Kuees U."/>
            <person name="LaButti K.M."/>
            <person name="Lapidus A."/>
            <person name="Lindquist E.A."/>
            <person name="Lucas S.M."/>
            <person name="Murat C."/>
            <person name="Riley R.W."/>
            <person name="Salamov A.A."/>
            <person name="Schmutz J."/>
            <person name="Subramanian V."/>
            <person name="Woesten H.A.B."/>
            <person name="Xu J."/>
            <person name="Eastwood D.C."/>
            <person name="Foster G.D."/>
            <person name="Sonnenberg A.S."/>
            <person name="Cullen D."/>
            <person name="de Vries R.P."/>
            <person name="Lundell T."/>
            <person name="Hibbett D.S."/>
            <person name="Henrissat B."/>
            <person name="Burton K.S."/>
            <person name="Kerrigan R.W."/>
            <person name="Challen M.P."/>
            <person name="Grigoriev I.V."/>
            <person name="Martin F."/>
        </authorList>
    </citation>
    <scope>NUCLEOTIDE SEQUENCE [LARGE SCALE GENOMIC DNA]</scope>
    <source>
        <strain evidence="2">JB137-S8 / ATCC MYA-4627 / FGSC 10392</strain>
    </source>
</reference>
<dbReference type="RefSeq" id="XP_007326930.1">
    <property type="nucleotide sequence ID" value="XM_007326868.1"/>
</dbReference>
<sequence>MSGLQDLPVEIILEIVNFTSTVSLTGYRFGFKELCDLRLVSQHYNNIISPILFSTLRLEFRDADNHQPSAPNYTRCQEIIKALATRSTTVFGHTKKLYLSTAILYSAEREDISAARASLSDNIFDAMRGLKSLRTLHWKLDLSLDPEEVTAKIIHGLGTLSSFRGFEDLRIRFSSPFHEAPSFILKPLSKLTVFRAYWEWRRPEQAIPEFASLLSRCPELTELSFHSDLTRENHTLHEIFSEVGKQENPWKLKKLRLRGVTVTPGDISACIHHFKHLTSLGIYGTSTTFGGICDIFHQNKIALKDVSTDHPDDPLFFHYLSSYSGLTSLQLKVPPESYHDNEIAHATFLDELFMQVIPNHAETLEYLELEWFGLPTTEGLAGLIKCQKLTKLQVSFDISNEALQRALSEGDTSDLETWFEAGLQLPSLTHLFFYRFKTPRYTTDSYYKFRRVLKEVEQRYRTERGMKFRVDDR</sequence>
<protein>
    <recommendedName>
        <fullName evidence="3">F-box domain-containing protein</fullName>
    </recommendedName>
</protein>
<dbReference type="AlphaFoldDB" id="K5XI18"/>
<dbReference type="InParanoid" id="K5XI18"/>
<dbReference type="SUPFAM" id="SSF52047">
    <property type="entry name" value="RNI-like"/>
    <property type="match status" value="1"/>
</dbReference>
<dbReference type="GeneID" id="18826335"/>
<accession>K5XI18</accession>
<dbReference type="OMA" id="DISACIH"/>